<dbReference type="SUPFAM" id="SSF50978">
    <property type="entry name" value="WD40 repeat-like"/>
    <property type="match status" value="1"/>
</dbReference>
<dbReference type="SMART" id="SM00320">
    <property type="entry name" value="WD40"/>
    <property type="match status" value="2"/>
</dbReference>
<dbReference type="GeneID" id="108609616"/>
<evidence type="ECO:0000313" key="3">
    <source>
        <dbReference type="Proteomes" id="UP000694904"/>
    </source>
</evidence>
<keyword evidence="3" id="KW-1185">Reference proteome</keyword>
<reference evidence="3" key="2">
    <citation type="journal article" date="2016" name="G3 (Bethesda)">
        <title>Genome Evolution in Three Species of Cactophilic Drosophila.</title>
        <authorList>
            <person name="Sanchez-Flores A."/>
            <person name="Penazola F."/>
            <person name="Carpinteyro-Ponce J."/>
            <person name="Nazario-Yepiz N."/>
            <person name="Abreu-Goodger C."/>
            <person name="Machado C.A."/>
            <person name="Markow T.A."/>
        </authorList>
    </citation>
    <scope>NUCLEOTIDE SEQUENCE [LARGE SCALE GENOMIC DNA]</scope>
</reference>
<dbReference type="Pfam" id="PF00400">
    <property type="entry name" value="WD40"/>
    <property type="match status" value="1"/>
</dbReference>
<dbReference type="PANTHER" id="PTHR24098:SF0">
    <property type="entry name" value="OUTER SEGMENT 5"/>
    <property type="match status" value="1"/>
</dbReference>
<sequence length="207" mass="22778">MKLKTRICKRNSAKVSENPQERNKPLNSYPLSCVDWSSNEEIYFVSDDHQIYKWNDVSRDTVEVAKLPDDFIPTDMHWLLLGGRSSGGGKGSDTLLICSTDGRFVILNKSARVERSISAHTAAISSGRWSPDGAGLLTAAEDGVIKIWSRSGMLRSTVIQSDEPIRCARWAPTSTAIVFSQGGHISIKPLAANSKLIRILPYSSKVT</sequence>
<dbReference type="Proteomes" id="UP000694904">
    <property type="component" value="Chromosome 3"/>
</dbReference>
<keyword evidence="1" id="KW-0853">WD repeat</keyword>
<dbReference type="InterPro" id="IPR001680">
    <property type="entry name" value="WD40_rpt"/>
</dbReference>
<protein>
    <submittedName>
        <fullName evidence="4 5">Intraflagellar transport protein 80 homolog</fullName>
    </submittedName>
</protein>
<feature type="region of interest" description="Disordered" evidence="2">
    <location>
        <begin position="1"/>
        <end position="24"/>
    </location>
</feature>
<dbReference type="GeneID" id="108609618"/>
<dbReference type="PROSITE" id="PS50082">
    <property type="entry name" value="WD_REPEATS_2"/>
    <property type="match status" value="1"/>
</dbReference>
<dbReference type="RefSeq" id="XP_017856827.1">
    <property type="nucleotide sequence ID" value="XM_018001338.1"/>
</dbReference>
<feature type="repeat" description="WD" evidence="1">
    <location>
        <begin position="117"/>
        <end position="149"/>
    </location>
</feature>
<organism evidence="3 5">
    <name type="scientific">Drosophila arizonae</name>
    <name type="common">Fruit fly</name>
    <dbReference type="NCBI Taxonomy" id="7263"/>
    <lineage>
        <taxon>Eukaryota</taxon>
        <taxon>Metazoa</taxon>
        <taxon>Ecdysozoa</taxon>
        <taxon>Arthropoda</taxon>
        <taxon>Hexapoda</taxon>
        <taxon>Insecta</taxon>
        <taxon>Pterygota</taxon>
        <taxon>Neoptera</taxon>
        <taxon>Endopterygota</taxon>
        <taxon>Diptera</taxon>
        <taxon>Brachycera</taxon>
        <taxon>Muscomorpha</taxon>
        <taxon>Ephydroidea</taxon>
        <taxon>Drosophilidae</taxon>
        <taxon>Drosophila</taxon>
    </lineage>
</organism>
<dbReference type="PANTHER" id="PTHR24098">
    <property type="entry name" value="OUTER SEGMENT 5"/>
    <property type="match status" value="1"/>
</dbReference>
<feature type="compositionally biased region" description="Basic residues" evidence="2">
    <location>
        <begin position="1"/>
        <end position="12"/>
    </location>
</feature>
<evidence type="ECO:0000256" key="1">
    <source>
        <dbReference type="PROSITE-ProRule" id="PRU00221"/>
    </source>
</evidence>
<reference evidence="3" key="1">
    <citation type="journal article" date="1997" name="Nucleic Acids Res.">
        <title>tRNAscan-SE: a program for improved detection of transfer RNA genes in genomic sequence.</title>
        <authorList>
            <person name="Lowe T.M."/>
            <person name="Eddy S.R."/>
        </authorList>
    </citation>
    <scope>NUCLEOTIDE SEQUENCE [LARGE SCALE GENOMIC DNA]</scope>
</reference>
<dbReference type="RefSeq" id="XP_017856826.1">
    <property type="nucleotide sequence ID" value="XM_018001337.1"/>
</dbReference>
<gene>
    <name evidence="5" type="primary">LOC108609618</name>
    <name evidence="4" type="synonym">LOC108609616</name>
</gene>
<name>A0ABM1NPE1_DROAR</name>
<evidence type="ECO:0000313" key="5">
    <source>
        <dbReference type="RefSeq" id="XP_017856827.1"/>
    </source>
</evidence>
<evidence type="ECO:0000313" key="4">
    <source>
        <dbReference type="RefSeq" id="XP_017856826.1"/>
    </source>
</evidence>
<reference evidence="4 5" key="3">
    <citation type="submission" date="2025-05" db="UniProtKB">
        <authorList>
            <consortium name="RefSeq"/>
        </authorList>
    </citation>
    <scope>IDENTIFICATION</scope>
    <source>
        <tissue evidence="4 5">Whole organism</tissue>
    </source>
</reference>
<proteinExistence type="predicted"/>
<accession>A0ABM1NPE1</accession>
<dbReference type="PROSITE" id="PS50294">
    <property type="entry name" value="WD_REPEATS_REGION"/>
    <property type="match status" value="1"/>
</dbReference>
<dbReference type="InterPro" id="IPR015943">
    <property type="entry name" value="WD40/YVTN_repeat-like_dom_sf"/>
</dbReference>
<dbReference type="InterPro" id="IPR036322">
    <property type="entry name" value="WD40_repeat_dom_sf"/>
</dbReference>
<dbReference type="Gene3D" id="2.130.10.10">
    <property type="entry name" value="YVTN repeat-like/Quinoprotein amine dehydrogenase"/>
    <property type="match status" value="1"/>
</dbReference>
<evidence type="ECO:0000256" key="2">
    <source>
        <dbReference type="SAM" id="MobiDB-lite"/>
    </source>
</evidence>